<dbReference type="EMBL" id="JAUEPR010000008">
    <property type="protein sequence ID" value="KAK0481251.1"/>
    <property type="molecule type" value="Genomic_DNA"/>
</dbReference>
<accession>A0AA39PCG0</accession>
<dbReference type="EMBL" id="JAUEPR010000008">
    <property type="protein sequence ID" value="KAK0481248.1"/>
    <property type="molecule type" value="Genomic_DNA"/>
</dbReference>
<keyword evidence="3" id="KW-1185">Reference proteome</keyword>
<proteinExistence type="predicted"/>
<name>A0AA39PCG0_9AGAR</name>
<dbReference type="Proteomes" id="UP001175227">
    <property type="component" value="Unassembled WGS sequence"/>
</dbReference>
<comment type="caution">
    <text evidence="2">The sequence shown here is derived from an EMBL/GenBank/DDBJ whole genome shotgun (WGS) entry which is preliminary data.</text>
</comment>
<sequence>MHPKLLSEANENHRVTAQKLGEHVHQMRISRLKEVDENHMNPLTEERRKRAEAKGKYEKAKEYQLELLTALREQYLADPEKGLAALDERIQDISTLFKNIKRAGPPQ</sequence>
<evidence type="ECO:0000313" key="3">
    <source>
        <dbReference type="Proteomes" id="UP001175227"/>
    </source>
</evidence>
<reference evidence="2" key="1">
    <citation type="submission" date="2023-06" db="EMBL/GenBank/DDBJ databases">
        <authorList>
            <consortium name="Lawrence Berkeley National Laboratory"/>
            <person name="Ahrendt S."/>
            <person name="Sahu N."/>
            <person name="Indic B."/>
            <person name="Wong-Bajracharya J."/>
            <person name="Merenyi Z."/>
            <person name="Ke H.-M."/>
            <person name="Monk M."/>
            <person name="Kocsube S."/>
            <person name="Drula E."/>
            <person name="Lipzen A."/>
            <person name="Balint B."/>
            <person name="Henrissat B."/>
            <person name="Andreopoulos B."/>
            <person name="Martin F.M."/>
            <person name="Harder C.B."/>
            <person name="Rigling D."/>
            <person name="Ford K.L."/>
            <person name="Foster G.D."/>
            <person name="Pangilinan J."/>
            <person name="Papanicolaou A."/>
            <person name="Barry K."/>
            <person name="LaButti K."/>
            <person name="Viragh M."/>
            <person name="Koriabine M."/>
            <person name="Yan M."/>
            <person name="Riley R."/>
            <person name="Champramary S."/>
            <person name="Plett K.L."/>
            <person name="Tsai I.J."/>
            <person name="Slot J."/>
            <person name="Sipos G."/>
            <person name="Plett J."/>
            <person name="Nagy L.G."/>
            <person name="Grigoriev I.V."/>
        </authorList>
    </citation>
    <scope>NUCLEOTIDE SEQUENCE</scope>
    <source>
        <strain evidence="2">ICMP 16352</strain>
    </source>
</reference>
<evidence type="ECO:0000313" key="2">
    <source>
        <dbReference type="EMBL" id="KAK0481251.1"/>
    </source>
</evidence>
<gene>
    <name evidence="1" type="ORF">IW261DRAFT_1606602</name>
    <name evidence="2" type="ORF">IW261DRAFT_1606603</name>
</gene>
<protein>
    <submittedName>
        <fullName evidence="2">Uncharacterized protein</fullName>
    </submittedName>
</protein>
<dbReference type="AlphaFoldDB" id="A0AA39PCG0"/>
<organism evidence="2 3">
    <name type="scientific">Armillaria novae-zelandiae</name>
    <dbReference type="NCBI Taxonomy" id="153914"/>
    <lineage>
        <taxon>Eukaryota</taxon>
        <taxon>Fungi</taxon>
        <taxon>Dikarya</taxon>
        <taxon>Basidiomycota</taxon>
        <taxon>Agaricomycotina</taxon>
        <taxon>Agaricomycetes</taxon>
        <taxon>Agaricomycetidae</taxon>
        <taxon>Agaricales</taxon>
        <taxon>Marasmiineae</taxon>
        <taxon>Physalacriaceae</taxon>
        <taxon>Armillaria</taxon>
    </lineage>
</organism>
<evidence type="ECO:0000313" key="1">
    <source>
        <dbReference type="EMBL" id="KAK0481248.1"/>
    </source>
</evidence>